<dbReference type="PANTHER" id="PTHR32227">
    <property type="entry name" value="GLUCAN ENDO-1,3-BETA-GLUCOSIDASE BG1-RELATED-RELATED"/>
    <property type="match status" value="1"/>
</dbReference>
<accession>A0AAV9F8T4</accession>
<organism evidence="6 7">
    <name type="scientific">Acorus calamus</name>
    <name type="common">Sweet flag</name>
    <dbReference type="NCBI Taxonomy" id="4465"/>
    <lineage>
        <taxon>Eukaryota</taxon>
        <taxon>Viridiplantae</taxon>
        <taxon>Streptophyta</taxon>
        <taxon>Embryophyta</taxon>
        <taxon>Tracheophyta</taxon>
        <taxon>Spermatophyta</taxon>
        <taxon>Magnoliopsida</taxon>
        <taxon>Liliopsida</taxon>
        <taxon>Acoraceae</taxon>
        <taxon>Acorus</taxon>
    </lineage>
</organism>
<feature type="chain" id="PRO_5043720693" description="Glucan endo-1,3-beta-D-glucosidase" evidence="5">
    <location>
        <begin position="22"/>
        <end position="366"/>
    </location>
</feature>
<reference evidence="6" key="1">
    <citation type="journal article" date="2023" name="Nat. Commun.">
        <title>Diploid and tetraploid genomes of Acorus and the evolution of monocots.</title>
        <authorList>
            <person name="Ma L."/>
            <person name="Liu K.W."/>
            <person name="Li Z."/>
            <person name="Hsiao Y.Y."/>
            <person name="Qi Y."/>
            <person name="Fu T."/>
            <person name="Tang G.D."/>
            <person name="Zhang D."/>
            <person name="Sun W.H."/>
            <person name="Liu D.K."/>
            <person name="Li Y."/>
            <person name="Chen G.Z."/>
            <person name="Liu X.D."/>
            <person name="Liao X.Y."/>
            <person name="Jiang Y.T."/>
            <person name="Yu X."/>
            <person name="Hao Y."/>
            <person name="Huang J."/>
            <person name="Zhao X.W."/>
            <person name="Ke S."/>
            <person name="Chen Y.Y."/>
            <person name="Wu W.L."/>
            <person name="Hsu J.L."/>
            <person name="Lin Y.F."/>
            <person name="Huang M.D."/>
            <person name="Li C.Y."/>
            <person name="Huang L."/>
            <person name="Wang Z.W."/>
            <person name="Zhao X."/>
            <person name="Zhong W.Y."/>
            <person name="Peng D.H."/>
            <person name="Ahmad S."/>
            <person name="Lan S."/>
            <person name="Zhang J.S."/>
            <person name="Tsai W.C."/>
            <person name="Van de Peer Y."/>
            <person name="Liu Z.J."/>
        </authorList>
    </citation>
    <scope>NUCLEOTIDE SEQUENCE</scope>
    <source>
        <strain evidence="6">CP</strain>
    </source>
</reference>
<dbReference type="SUPFAM" id="SSF51445">
    <property type="entry name" value="(Trans)glycosidases"/>
    <property type="match status" value="1"/>
</dbReference>
<feature type="signal peptide" evidence="5">
    <location>
        <begin position="1"/>
        <end position="21"/>
    </location>
</feature>
<name>A0AAV9F8T4_ACOCL</name>
<keyword evidence="2" id="KW-0378">Hydrolase</keyword>
<protein>
    <recommendedName>
        <fullName evidence="8">Glucan endo-1,3-beta-D-glucosidase</fullName>
    </recommendedName>
</protein>
<dbReference type="InterPro" id="IPR044965">
    <property type="entry name" value="Glyco_hydro_17_plant"/>
</dbReference>
<dbReference type="Proteomes" id="UP001180020">
    <property type="component" value="Unassembled WGS sequence"/>
</dbReference>
<evidence type="ECO:0000256" key="1">
    <source>
        <dbReference type="ARBA" id="ARBA00008773"/>
    </source>
</evidence>
<dbReference type="Pfam" id="PF00332">
    <property type="entry name" value="Glyco_hydro_17"/>
    <property type="match status" value="1"/>
</dbReference>
<evidence type="ECO:0000256" key="5">
    <source>
        <dbReference type="SAM" id="SignalP"/>
    </source>
</evidence>
<evidence type="ECO:0000256" key="2">
    <source>
        <dbReference type="ARBA" id="ARBA00022801"/>
    </source>
</evidence>
<reference evidence="6" key="2">
    <citation type="submission" date="2023-06" db="EMBL/GenBank/DDBJ databases">
        <authorList>
            <person name="Ma L."/>
            <person name="Liu K.-W."/>
            <person name="Li Z."/>
            <person name="Hsiao Y.-Y."/>
            <person name="Qi Y."/>
            <person name="Fu T."/>
            <person name="Tang G."/>
            <person name="Zhang D."/>
            <person name="Sun W.-H."/>
            <person name="Liu D.-K."/>
            <person name="Li Y."/>
            <person name="Chen G.-Z."/>
            <person name="Liu X.-D."/>
            <person name="Liao X.-Y."/>
            <person name="Jiang Y.-T."/>
            <person name="Yu X."/>
            <person name="Hao Y."/>
            <person name="Huang J."/>
            <person name="Zhao X.-W."/>
            <person name="Ke S."/>
            <person name="Chen Y.-Y."/>
            <person name="Wu W.-L."/>
            <person name="Hsu J.-L."/>
            <person name="Lin Y.-F."/>
            <person name="Huang M.-D."/>
            <person name="Li C.-Y."/>
            <person name="Huang L."/>
            <person name="Wang Z.-W."/>
            <person name="Zhao X."/>
            <person name="Zhong W.-Y."/>
            <person name="Peng D.-H."/>
            <person name="Ahmad S."/>
            <person name="Lan S."/>
            <person name="Zhang J.-S."/>
            <person name="Tsai W.-C."/>
            <person name="Van De Peer Y."/>
            <person name="Liu Z.-J."/>
        </authorList>
    </citation>
    <scope>NUCLEOTIDE SEQUENCE</scope>
    <source>
        <strain evidence="6">CP</strain>
        <tissue evidence="6">Leaves</tissue>
    </source>
</reference>
<dbReference type="AlphaFoldDB" id="A0AAV9F8T4"/>
<evidence type="ECO:0008006" key="8">
    <source>
        <dbReference type="Google" id="ProtNLM"/>
    </source>
</evidence>
<dbReference type="InterPro" id="IPR017853">
    <property type="entry name" value="GH"/>
</dbReference>
<gene>
    <name evidence="6" type="ORF">QJS10_CPA03g01820</name>
</gene>
<dbReference type="GO" id="GO:0004553">
    <property type="term" value="F:hydrolase activity, hydrolyzing O-glycosyl compounds"/>
    <property type="evidence" value="ECO:0007669"/>
    <property type="project" value="InterPro"/>
</dbReference>
<keyword evidence="7" id="KW-1185">Reference proteome</keyword>
<evidence type="ECO:0000313" key="7">
    <source>
        <dbReference type="Proteomes" id="UP001180020"/>
    </source>
</evidence>
<dbReference type="Gene3D" id="3.20.20.80">
    <property type="entry name" value="Glycosidases"/>
    <property type="match status" value="1"/>
</dbReference>
<proteinExistence type="inferred from homology"/>
<evidence type="ECO:0000256" key="4">
    <source>
        <dbReference type="RuleBase" id="RU004335"/>
    </source>
</evidence>
<evidence type="ECO:0000313" key="6">
    <source>
        <dbReference type="EMBL" id="KAK1321270.1"/>
    </source>
</evidence>
<dbReference type="InterPro" id="IPR000490">
    <property type="entry name" value="Glyco_hydro_17"/>
</dbReference>
<evidence type="ECO:0000256" key="3">
    <source>
        <dbReference type="ARBA" id="ARBA00023295"/>
    </source>
</evidence>
<keyword evidence="5" id="KW-0732">Signal</keyword>
<keyword evidence="3" id="KW-0326">Glycosidase</keyword>
<dbReference type="GO" id="GO:0005975">
    <property type="term" value="P:carbohydrate metabolic process"/>
    <property type="evidence" value="ECO:0007669"/>
    <property type="project" value="InterPro"/>
</dbReference>
<sequence>MSLLLLHLLLLLLLLLSTTTTTTSPSPPIGVVYNPLHHPPKTHIVSSLRASTFTRVRLLDPSPSDIRAFSYSNLRLLLSLPNSYIPSFSASPSSSLRWASSHLLPFHPRSSISAVSLGHHSSSPSLLPALTNLRSSLLRLGLLHISVTTVVSFDSISPLFPPSAARFNSSVAPELIEFLSKTNSSFLIDIQPFQLYRTQTSTPIGFAVFADHPFGFRTDPFTGLRYRNLYDVMVDAAVSAVEAKMKKGGRLPVVVSATGWPSGGGEEEPAEVGEVYAEMYLKGLVRHLESGVGTPMRREGAEEVYVFELFDNWARRGPESGRHWGVWFENLTGKYEGVDFSGAGRGGGCGWPGGAGVWVVVLVFLV</sequence>
<dbReference type="EMBL" id="JAUJYO010000003">
    <property type="protein sequence ID" value="KAK1321270.1"/>
    <property type="molecule type" value="Genomic_DNA"/>
</dbReference>
<comment type="caution">
    <text evidence="6">The sequence shown here is derived from an EMBL/GenBank/DDBJ whole genome shotgun (WGS) entry which is preliminary data.</text>
</comment>
<comment type="similarity">
    <text evidence="1 4">Belongs to the glycosyl hydrolase 17 family.</text>
</comment>